<proteinExistence type="predicted"/>
<gene>
    <name evidence="1" type="ORF">UY72_C0034G0003</name>
</gene>
<evidence type="ECO:0000313" key="2">
    <source>
        <dbReference type="Proteomes" id="UP000034846"/>
    </source>
</evidence>
<name>A0A0G1XFR0_9BACT</name>
<protein>
    <submittedName>
        <fullName evidence="1">Uncharacterized protein</fullName>
    </submittedName>
</protein>
<organism evidence="1 2">
    <name type="scientific">Candidatus Uhrbacteria bacterium GW2011_GWD2_52_7</name>
    <dbReference type="NCBI Taxonomy" id="1618989"/>
    <lineage>
        <taxon>Bacteria</taxon>
        <taxon>Candidatus Uhriibacteriota</taxon>
    </lineage>
</organism>
<evidence type="ECO:0000313" key="1">
    <source>
        <dbReference type="EMBL" id="KKW29750.1"/>
    </source>
</evidence>
<dbReference type="AlphaFoldDB" id="A0A0G1XFR0"/>
<comment type="caution">
    <text evidence="1">The sequence shown here is derived from an EMBL/GenBank/DDBJ whole genome shotgun (WGS) entry which is preliminary data.</text>
</comment>
<dbReference type="EMBL" id="LCRD01000034">
    <property type="protein sequence ID" value="KKW29750.1"/>
    <property type="molecule type" value="Genomic_DNA"/>
</dbReference>
<sequence>MVSGRSFPSLPRLASVVTVASRVGGTWSAVRDRARACEASLILDFRSDAELTTSPKVDTLTNIALMNSMKYDRATGLIIPADLQHEIRRPLTMRTRSGAPRLSELFYLRYVDYVMRVQRAFEPGSNMQRYFYGDLHRGIVCIGSANPWWSTERLYVERLLREAWPELRVYHV</sequence>
<accession>A0A0G1XFR0</accession>
<dbReference type="Proteomes" id="UP000034846">
    <property type="component" value="Unassembled WGS sequence"/>
</dbReference>
<reference evidence="1 2" key="1">
    <citation type="journal article" date="2015" name="Nature">
        <title>rRNA introns, odd ribosomes, and small enigmatic genomes across a large radiation of phyla.</title>
        <authorList>
            <person name="Brown C.T."/>
            <person name="Hug L.A."/>
            <person name="Thomas B.C."/>
            <person name="Sharon I."/>
            <person name="Castelle C.J."/>
            <person name="Singh A."/>
            <person name="Wilkins M.J."/>
            <person name="Williams K.H."/>
            <person name="Banfield J.F."/>
        </authorList>
    </citation>
    <scope>NUCLEOTIDE SEQUENCE [LARGE SCALE GENOMIC DNA]</scope>
</reference>